<dbReference type="OrthoDB" id="4882at2759"/>
<reference evidence="4" key="2">
    <citation type="journal article" date="2007" name="Science">
        <title>Draft genome sequence of the sexually transmitted pathogen Trichomonas vaginalis.</title>
        <authorList>
            <person name="Carlton J.M."/>
            <person name="Hirt R.P."/>
            <person name="Silva J.C."/>
            <person name="Delcher A.L."/>
            <person name="Schatz M."/>
            <person name="Zhao Q."/>
            <person name="Wortman J.R."/>
            <person name="Bidwell S.L."/>
            <person name="Alsmark U.C.M."/>
            <person name="Besteiro S."/>
            <person name="Sicheritz-Ponten T."/>
            <person name="Noel C.J."/>
            <person name="Dacks J.B."/>
            <person name="Foster P.G."/>
            <person name="Simillion C."/>
            <person name="Van de Peer Y."/>
            <person name="Miranda-Saavedra D."/>
            <person name="Barton G.J."/>
            <person name="Westrop G.D."/>
            <person name="Mueller S."/>
            <person name="Dessi D."/>
            <person name="Fiori P.L."/>
            <person name="Ren Q."/>
            <person name="Paulsen I."/>
            <person name="Zhang H."/>
            <person name="Bastida-Corcuera F.D."/>
            <person name="Simoes-Barbosa A."/>
            <person name="Brown M.T."/>
            <person name="Hayes R.D."/>
            <person name="Mukherjee M."/>
            <person name="Okumura C.Y."/>
            <person name="Schneider R."/>
            <person name="Smith A.J."/>
            <person name="Vanacova S."/>
            <person name="Villalvazo M."/>
            <person name="Haas B.J."/>
            <person name="Pertea M."/>
            <person name="Feldblyum T.V."/>
            <person name="Utterback T.R."/>
            <person name="Shu C.L."/>
            <person name="Osoegawa K."/>
            <person name="de Jong P.J."/>
            <person name="Hrdy I."/>
            <person name="Horvathova L."/>
            <person name="Zubacova Z."/>
            <person name="Dolezal P."/>
            <person name="Malik S.B."/>
            <person name="Logsdon J.M. Jr."/>
            <person name="Henze K."/>
            <person name="Gupta A."/>
            <person name="Wang C.C."/>
            <person name="Dunne R.L."/>
            <person name="Upcroft J.A."/>
            <person name="Upcroft P."/>
            <person name="White O."/>
            <person name="Salzberg S.L."/>
            <person name="Tang P."/>
            <person name="Chiu C.-H."/>
            <person name="Lee Y.-S."/>
            <person name="Embley T.M."/>
            <person name="Coombs G.H."/>
            <person name="Mottram J.C."/>
            <person name="Tachezy J."/>
            <person name="Fraser-Liggett C.M."/>
            <person name="Johnson P.J."/>
        </authorList>
    </citation>
    <scope>NUCLEOTIDE SEQUENCE [LARGE SCALE GENOMIC DNA]</scope>
    <source>
        <strain evidence="4">G3</strain>
    </source>
</reference>
<dbReference type="CDD" id="cd09281">
    <property type="entry name" value="UPF0066"/>
    <property type="match status" value="1"/>
</dbReference>
<sequence>MNQEVKFLGIAHTSFKTVPEVPRCAKDCTEESTVTFYPEYSDCLVGLENFSHVFVFAWMHQSDRDLQLVRPHFGAAKKDIGVFATRSPARPNPIGMTLVKVNKIEGITLYVTGLDLLDGTPIIDIKKYDTTLDTPDM</sequence>
<dbReference type="eggNOG" id="KOG2942">
    <property type="taxonomic scope" value="Eukaryota"/>
</dbReference>
<proteinExistence type="inferred from homology"/>
<dbReference type="PANTHER" id="PTHR12818:SF0">
    <property type="entry name" value="TRNA (ADENINE(37)-N6)-METHYLTRANSFERASE"/>
    <property type="match status" value="1"/>
</dbReference>
<keyword evidence="5" id="KW-1185">Reference proteome</keyword>
<dbReference type="VEuPathDB" id="TrichDB:TVAGG3_0753690"/>
<dbReference type="NCBIfam" id="TIGR00104">
    <property type="entry name" value="tRNA_TsaA"/>
    <property type="match status" value="1"/>
</dbReference>
<dbReference type="PROSITE" id="PS51668">
    <property type="entry name" value="TSAA_2"/>
    <property type="match status" value="1"/>
</dbReference>
<reference evidence="4" key="1">
    <citation type="submission" date="2006-10" db="EMBL/GenBank/DDBJ databases">
        <authorList>
            <person name="Amadeo P."/>
            <person name="Zhao Q."/>
            <person name="Wortman J."/>
            <person name="Fraser-Liggett C."/>
            <person name="Carlton J."/>
        </authorList>
    </citation>
    <scope>NUCLEOTIDE SEQUENCE</scope>
    <source>
        <strain evidence="4">G3</strain>
    </source>
</reference>
<organism evidence="4 5">
    <name type="scientific">Trichomonas vaginalis (strain ATCC PRA-98 / G3)</name>
    <dbReference type="NCBI Taxonomy" id="412133"/>
    <lineage>
        <taxon>Eukaryota</taxon>
        <taxon>Metamonada</taxon>
        <taxon>Parabasalia</taxon>
        <taxon>Trichomonadida</taxon>
        <taxon>Trichomonadidae</taxon>
        <taxon>Trichomonas</taxon>
    </lineage>
</organism>
<dbReference type="EMBL" id="DS113918">
    <property type="protein sequence ID" value="EAX93337.1"/>
    <property type="molecule type" value="Genomic_DNA"/>
</dbReference>
<dbReference type="AlphaFoldDB" id="A2FP34"/>
<evidence type="ECO:0000313" key="5">
    <source>
        <dbReference type="Proteomes" id="UP000001542"/>
    </source>
</evidence>
<dbReference type="InParanoid" id="A2FP34"/>
<dbReference type="RefSeq" id="XP_001306267.1">
    <property type="nucleotide sequence ID" value="XM_001306266.1"/>
</dbReference>
<keyword evidence="1" id="KW-0949">S-adenosyl-L-methionine</keyword>
<dbReference type="Gene3D" id="2.40.30.70">
    <property type="entry name" value="YaeB-like"/>
    <property type="match status" value="1"/>
</dbReference>
<dbReference type="PANTHER" id="PTHR12818">
    <property type="entry name" value="TRNA (ADENINE(37)-N6)-METHYLTRANSFERASE"/>
    <property type="match status" value="1"/>
</dbReference>
<dbReference type="PROSITE" id="PS01318">
    <property type="entry name" value="TSAA_1"/>
    <property type="match status" value="1"/>
</dbReference>
<comment type="similarity">
    <text evidence="2">Belongs to the tRNA methyltransferase O family.</text>
</comment>
<dbReference type="VEuPathDB" id="TrichDB:TVAG_181300"/>
<dbReference type="SUPFAM" id="SSF118196">
    <property type="entry name" value="YaeB-like"/>
    <property type="match status" value="1"/>
</dbReference>
<evidence type="ECO:0000256" key="2">
    <source>
        <dbReference type="ARBA" id="ARBA00033753"/>
    </source>
</evidence>
<dbReference type="InterPro" id="IPR036414">
    <property type="entry name" value="YaeB_N_sf"/>
</dbReference>
<evidence type="ECO:0000256" key="1">
    <source>
        <dbReference type="ARBA" id="ARBA00022691"/>
    </source>
</evidence>
<dbReference type="Proteomes" id="UP000001542">
    <property type="component" value="Unassembled WGS sequence"/>
</dbReference>
<dbReference type="InterPro" id="IPR023368">
    <property type="entry name" value="UPF0066_cons_site"/>
</dbReference>
<dbReference type="STRING" id="5722.A2FP34"/>
<evidence type="ECO:0000313" key="4">
    <source>
        <dbReference type="EMBL" id="EAX93337.1"/>
    </source>
</evidence>
<accession>A2FP34</accession>
<dbReference type="KEGG" id="tva:75670057"/>
<name>A2FP34_TRIV3</name>
<dbReference type="FunFam" id="2.40.30.70:FF:000009">
    <property type="entry name" value="Uncharacterized protein"/>
    <property type="match status" value="1"/>
</dbReference>
<dbReference type="InterPro" id="IPR040372">
    <property type="entry name" value="YaeB-like"/>
</dbReference>
<gene>
    <name evidence="4" type="ORF">TVAG_181300</name>
</gene>
<dbReference type="InterPro" id="IPR036413">
    <property type="entry name" value="YaeB-like_sf"/>
</dbReference>
<feature type="domain" description="TsaA-like" evidence="3">
    <location>
        <begin position="5"/>
        <end position="137"/>
    </location>
</feature>
<dbReference type="SMR" id="A2FP34"/>
<evidence type="ECO:0000259" key="3">
    <source>
        <dbReference type="PROSITE" id="PS51668"/>
    </source>
</evidence>
<dbReference type="InterPro" id="IPR023370">
    <property type="entry name" value="TrmO-like_N"/>
</dbReference>
<dbReference type="Pfam" id="PF01980">
    <property type="entry name" value="TrmO_N"/>
    <property type="match status" value="1"/>
</dbReference>
<protein>
    <recommendedName>
        <fullName evidence="3">TsaA-like domain-containing protein</fullName>
    </recommendedName>
</protein>